<reference evidence="2 3" key="1">
    <citation type="journal article" date="2020" name="Microb. Genom.">
        <title>Genetic diversity of clinical and environmental Mucorales isolates obtained from an investigation of mucormycosis cases among solid organ transplant recipients.</title>
        <authorList>
            <person name="Nguyen M.H."/>
            <person name="Kaul D."/>
            <person name="Muto C."/>
            <person name="Cheng S.J."/>
            <person name="Richter R.A."/>
            <person name="Bruno V.M."/>
            <person name="Liu G."/>
            <person name="Beyhan S."/>
            <person name="Sundermann A.J."/>
            <person name="Mounaud S."/>
            <person name="Pasculle A.W."/>
            <person name="Nierman W.C."/>
            <person name="Driscoll E."/>
            <person name="Cumbie R."/>
            <person name="Clancy C.J."/>
            <person name="Dupont C.L."/>
        </authorList>
    </citation>
    <scope>NUCLEOTIDE SEQUENCE [LARGE SCALE GENOMIC DNA]</scope>
    <source>
        <strain evidence="2 3">GL24</strain>
    </source>
</reference>
<dbReference type="Proteomes" id="UP000740926">
    <property type="component" value="Unassembled WGS sequence"/>
</dbReference>
<proteinExistence type="predicted"/>
<name>A0A9P6XX91_9FUNG</name>
<comment type="caution">
    <text evidence="2">The sequence shown here is derived from an EMBL/GenBank/DDBJ whole genome shotgun (WGS) entry which is preliminary data.</text>
</comment>
<dbReference type="EMBL" id="JAANIU010008860">
    <property type="protein sequence ID" value="KAG1534168.1"/>
    <property type="molecule type" value="Genomic_DNA"/>
</dbReference>
<feature type="region of interest" description="Disordered" evidence="1">
    <location>
        <begin position="126"/>
        <end position="159"/>
    </location>
</feature>
<evidence type="ECO:0000313" key="3">
    <source>
        <dbReference type="Proteomes" id="UP000740926"/>
    </source>
</evidence>
<feature type="compositionally biased region" description="Basic residues" evidence="1">
    <location>
        <begin position="62"/>
        <end position="72"/>
    </location>
</feature>
<dbReference type="AlphaFoldDB" id="A0A9P6XX91"/>
<gene>
    <name evidence="2" type="ORF">G6F50_015633</name>
</gene>
<keyword evidence="3" id="KW-1185">Reference proteome</keyword>
<protein>
    <submittedName>
        <fullName evidence="2">Uncharacterized protein</fullName>
    </submittedName>
</protein>
<evidence type="ECO:0000313" key="2">
    <source>
        <dbReference type="EMBL" id="KAG1534168.1"/>
    </source>
</evidence>
<organism evidence="2 3">
    <name type="scientific">Rhizopus delemar</name>
    <dbReference type="NCBI Taxonomy" id="936053"/>
    <lineage>
        <taxon>Eukaryota</taxon>
        <taxon>Fungi</taxon>
        <taxon>Fungi incertae sedis</taxon>
        <taxon>Mucoromycota</taxon>
        <taxon>Mucoromycotina</taxon>
        <taxon>Mucoromycetes</taxon>
        <taxon>Mucorales</taxon>
        <taxon>Mucorineae</taxon>
        <taxon>Rhizopodaceae</taxon>
        <taxon>Rhizopus</taxon>
    </lineage>
</organism>
<feature type="compositionally biased region" description="Gly residues" evidence="1">
    <location>
        <begin position="126"/>
        <end position="136"/>
    </location>
</feature>
<feature type="region of interest" description="Disordered" evidence="1">
    <location>
        <begin position="56"/>
        <end position="78"/>
    </location>
</feature>
<accession>A0A9P6XX91</accession>
<sequence>MRVAQGLADGRHARKRQVGVGQVADFHIQRQFRANAVGHAHLAEVAQVARDGCARDGDHANARRHAHGRQHRALTDAQHGRRHQVAQAMQPGVAEARHDEGVGLGRFLQEQLRHRRDAGVGVGLGLDAGRPAGGGQAAERQRQALERRDRAGDGVRDLGQRVRVYEGDAGVGHD</sequence>
<evidence type="ECO:0000256" key="1">
    <source>
        <dbReference type="SAM" id="MobiDB-lite"/>
    </source>
</evidence>
<feature type="compositionally biased region" description="Basic and acidic residues" evidence="1">
    <location>
        <begin position="139"/>
        <end position="159"/>
    </location>
</feature>